<accession>H6BW57</accession>
<dbReference type="GeneID" id="20307946"/>
<dbReference type="AlphaFoldDB" id="H6BW57"/>
<dbReference type="RefSeq" id="XP_009155618.1">
    <property type="nucleotide sequence ID" value="XM_009157370.1"/>
</dbReference>
<gene>
    <name evidence="1" type="ORF">HMPREF1120_03307</name>
</gene>
<dbReference type="Proteomes" id="UP000007304">
    <property type="component" value="Unassembled WGS sequence"/>
</dbReference>
<protein>
    <submittedName>
        <fullName evidence="1">Uncharacterized protein</fullName>
    </submittedName>
</protein>
<organism evidence="1 2">
    <name type="scientific">Exophiala dermatitidis (strain ATCC 34100 / CBS 525.76 / NIH/UT8656)</name>
    <name type="common">Black yeast</name>
    <name type="synonym">Wangiella dermatitidis</name>
    <dbReference type="NCBI Taxonomy" id="858893"/>
    <lineage>
        <taxon>Eukaryota</taxon>
        <taxon>Fungi</taxon>
        <taxon>Dikarya</taxon>
        <taxon>Ascomycota</taxon>
        <taxon>Pezizomycotina</taxon>
        <taxon>Eurotiomycetes</taxon>
        <taxon>Chaetothyriomycetidae</taxon>
        <taxon>Chaetothyriales</taxon>
        <taxon>Herpotrichiellaceae</taxon>
        <taxon>Exophiala</taxon>
    </lineage>
</organism>
<evidence type="ECO:0000313" key="1">
    <source>
        <dbReference type="EMBL" id="EHY55157.1"/>
    </source>
</evidence>
<dbReference type="HOGENOM" id="CLU_1525154_0_0_1"/>
<dbReference type="VEuPathDB" id="FungiDB:HMPREF1120_03307"/>
<name>H6BW57_EXODN</name>
<evidence type="ECO:0000313" key="2">
    <source>
        <dbReference type="Proteomes" id="UP000007304"/>
    </source>
</evidence>
<proteinExistence type="predicted"/>
<dbReference type="InParanoid" id="H6BW57"/>
<keyword evidence="2" id="KW-1185">Reference proteome</keyword>
<reference evidence="1" key="1">
    <citation type="submission" date="2011-07" db="EMBL/GenBank/DDBJ databases">
        <title>The Genome Sequence of Exophiala (Wangiella) dermatitidis NIH/UT8656.</title>
        <authorList>
            <consortium name="The Broad Institute Genome Sequencing Platform"/>
            <person name="Cuomo C."/>
            <person name="Wang Z."/>
            <person name="Hunicke-Smith S."/>
            <person name="Szanislo P.J."/>
            <person name="Earl A."/>
            <person name="Young S.K."/>
            <person name="Zeng Q."/>
            <person name="Gargeya S."/>
            <person name="Fitzgerald M."/>
            <person name="Haas B."/>
            <person name="Abouelleil A."/>
            <person name="Alvarado L."/>
            <person name="Arachchi H.M."/>
            <person name="Berlin A."/>
            <person name="Brown A."/>
            <person name="Chapman S.B."/>
            <person name="Chen Z."/>
            <person name="Dunbar C."/>
            <person name="Freedman E."/>
            <person name="Gearin G."/>
            <person name="Gellesch M."/>
            <person name="Goldberg J."/>
            <person name="Griggs A."/>
            <person name="Gujja S."/>
            <person name="Heiman D."/>
            <person name="Howarth C."/>
            <person name="Larson L."/>
            <person name="Lui A."/>
            <person name="MacDonald P.J.P."/>
            <person name="Montmayeur A."/>
            <person name="Murphy C."/>
            <person name="Neiman D."/>
            <person name="Pearson M."/>
            <person name="Priest M."/>
            <person name="Roberts A."/>
            <person name="Saif S."/>
            <person name="Shea T."/>
            <person name="Shenoy N."/>
            <person name="Sisk P."/>
            <person name="Stolte C."/>
            <person name="Sykes S."/>
            <person name="Wortman J."/>
            <person name="Nusbaum C."/>
            <person name="Birren B."/>
        </authorList>
    </citation>
    <scope>NUCLEOTIDE SEQUENCE</scope>
    <source>
        <strain evidence="1">NIH/UT8656</strain>
    </source>
</reference>
<sequence>MTTSFQVSTIRLVGVTQFGMISGKQHIRKGSLQVFSTQTVLACVLFCQTNFNDVGHKQSTSRIHALFLFLDVVKAVEDESPRCGFECQHRSRFHHHPVLIVHRCGIHVLFLSLFLTGSKLLRSDQVEFSRSQDFTADGKFLQAQEPWVVEDRLPNGSVDSLAVFHAQIYNSPLLDE</sequence>
<dbReference type="EMBL" id="JH226132">
    <property type="protein sequence ID" value="EHY55157.1"/>
    <property type="molecule type" value="Genomic_DNA"/>
</dbReference>